<dbReference type="PANTHER" id="PTHR43429:SF1">
    <property type="entry name" value="NAD(P)H SULFUR OXIDOREDUCTASE (COA-DEPENDENT)"/>
    <property type="match status" value="1"/>
</dbReference>
<dbReference type="EMBL" id="CAFBPU010000002">
    <property type="protein sequence ID" value="CAB5018997.1"/>
    <property type="molecule type" value="Genomic_DNA"/>
</dbReference>
<evidence type="ECO:0000256" key="6">
    <source>
        <dbReference type="ARBA" id="ARBA00023284"/>
    </source>
</evidence>
<keyword evidence="4" id="KW-0274">FAD</keyword>
<comment type="cofactor">
    <cofactor evidence="1">
        <name>FAD</name>
        <dbReference type="ChEBI" id="CHEBI:57692"/>
    </cofactor>
</comment>
<dbReference type="AlphaFoldDB" id="A0A6J7KBD4"/>
<dbReference type="SUPFAM" id="SSF52821">
    <property type="entry name" value="Rhodanese/Cell cycle control phosphatase"/>
    <property type="match status" value="1"/>
</dbReference>
<dbReference type="Gene3D" id="3.40.250.10">
    <property type="entry name" value="Rhodanese-like domain"/>
    <property type="match status" value="1"/>
</dbReference>
<dbReference type="SMART" id="SM00450">
    <property type="entry name" value="RHOD"/>
    <property type="match status" value="1"/>
</dbReference>
<accession>A0A6J7KBD4</accession>
<dbReference type="InterPro" id="IPR023753">
    <property type="entry name" value="FAD/NAD-binding_dom"/>
</dbReference>
<dbReference type="GO" id="GO:0016491">
    <property type="term" value="F:oxidoreductase activity"/>
    <property type="evidence" value="ECO:0007669"/>
    <property type="project" value="UniProtKB-KW"/>
</dbReference>
<sequence>MRIVIVGGVAGGMSAAARLRRLDESAEIVVLERGGDVSFANCGLPYHVGGEITHRDSLLLHTPASLRASLNLDVRTRHEVIAINRSARTVTVRDLEAQRDYDLTYDDLVLATGAEPIVPPLPGLDRPEVRTLRNVPDADVLRRMLDEGARKAVVIGAGFIGLETVEAFRNRGLEVTLIELAPQVLPAIDAEMAQLVEAELRAHDVDVRVGIGFVAVEDSATEHPIDVVLADGTRVPADVVLLGVGVRPSTALARAAGLELAPSGAVVVTQAQQTSDPHIYAVGDAIQVVDAVTGAPGVVPLAGPANRQGRIAADAIMGRSVASSPVLGTAIVRVFELNAAVTGPTSRRLTAAGVEHRVVHLHPGNHAGYYPGAESIHLKVIFTPSGRLLGAQAVGGAGVDKRIDVLATALRAGMDVDDLAELELAYAPPFGSAKDAVNMAGFLAQNLLDGTLSNWSGTDLDSTLDGSVLVLDVRSAQEFESGHLPGSLNIAHVDLRARIDEVITAAVGRPVRVLCASGFRSYLAHRVLSAHGIDSASLDGGLQTLLAIRPDAPLVVGSDFAEAMRS</sequence>
<dbReference type="SUPFAM" id="SSF51905">
    <property type="entry name" value="FAD/NAD(P)-binding domain"/>
    <property type="match status" value="1"/>
</dbReference>
<name>A0A6J7KBD4_9ZZZZ</name>
<dbReference type="InterPro" id="IPR001763">
    <property type="entry name" value="Rhodanese-like_dom"/>
</dbReference>
<dbReference type="EMBL" id="CAFBND010000093">
    <property type="protein sequence ID" value="CAB4953320.1"/>
    <property type="molecule type" value="Genomic_DNA"/>
</dbReference>
<evidence type="ECO:0000256" key="3">
    <source>
        <dbReference type="ARBA" id="ARBA00022630"/>
    </source>
</evidence>
<evidence type="ECO:0000313" key="9">
    <source>
        <dbReference type="EMBL" id="CAB5018997.1"/>
    </source>
</evidence>
<dbReference type="Gene3D" id="3.50.50.60">
    <property type="entry name" value="FAD/NAD(P)-binding domain"/>
    <property type="match status" value="2"/>
</dbReference>
<dbReference type="Pfam" id="PF07992">
    <property type="entry name" value="Pyr_redox_2"/>
    <property type="match status" value="1"/>
</dbReference>
<dbReference type="InterPro" id="IPR004099">
    <property type="entry name" value="Pyr_nucl-diS_OxRdtase_dimer"/>
</dbReference>
<dbReference type="PRINTS" id="PR00368">
    <property type="entry name" value="FADPNR"/>
</dbReference>
<feature type="domain" description="Rhodanese" evidence="7">
    <location>
        <begin position="464"/>
        <end position="553"/>
    </location>
</feature>
<organism evidence="8">
    <name type="scientific">freshwater metagenome</name>
    <dbReference type="NCBI Taxonomy" id="449393"/>
    <lineage>
        <taxon>unclassified sequences</taxon>
        <taxon>metagenomes</taxon>
        <taxon>ecological metagenomes</taxon>
    </lineage>
</organism>
<dbReference type="InterPro" id="IPR036873">
    <property type="entry name" value="Rhodanese-like_dom_sf"/>
</dbReference>
<reference evidence="8" key="1">
    <citation type="submission" date="2020-05" db="EMBL/GenBank/DDBJ databases">
        <authorList>
            <person name="Chiriac C."/>
            <person name="Salcher M."/>
            <person name="Ghai R."/>
            <person name="Kavagutti S V."/>
        </authorList>
    </citation>
    <scope>NUCLEOTIDE SEQUENCE</scope>
</reference>
<protein>
    <submittedName>
        <fullName evidence="8">Unannotated protein</fullName>
    </submittedName>
</protein>
<evidence type="ECO:0000313" key="8">
    <source>
        <dbReference type="EMBL" id="CAB4953320.1"/>
    </source>
</evidence>
<evidence type="ECO:0000259" key="7">
    <source>
        <dbReference type="PROSITE" id="PS50206"/>
    </source>
</evidence>
<evidence type="ECO:0000256" key="5">
    <source>
        <dbReference type="ARBA" id="ARBA00023002"/>
    </source>
</evidence>
<gene>
    <name evidence="8" type="ORF">UFOPK3752_01803</name>
    <name evidence="9" type="ORF">UFOPK4150_00126</name>
</gene>
<dbReference type="InterPro" id="IPR050260">
    <property type="entry name" value="FAD-bd_OxRdtase"/>
</dbReference>
<evidence type="ECO:0000256" key="4">
    <source>
        <dbReference type="ARBA" id="ARBA00022827"/>
    </source>
</evidence>
<dbReference type="SUPFAM" id="SSF55424">
    <property type="entry name" value="FAD/NAD-linked reductases, dimerisation (C-terminal) domain"/>
    <property type="match status" value="1"/>
</dbReference>
<proteinExistence type="inferred from homology"/>
<dbReference type="Pfam" id="PF02852">
    <property type="entry name" value="Pyr_redox_dim"/>
    <property type="match status" value="1"/>
</dbReference>
<dbReference type="PANTHER" id="PTHR43429">
    <property type="entry name" value="PYRIDINE NUCLEOTIDE-DISULFIDE OXIDOREDUCTASE DOMAIN-CONTAINING"/>
    <property type="match status" value="1"/>
</dbReference>
<dbReference type="Pfam" id="PF00581">
    <property type="entry name" value="Rhodanese"/>
    <property type="match status" value="1"/>
</dbReference>
<evidence type="ECO:0000256" key="2">
    <source>
        <dbReference type="ARBA" id="ARBA00009130"/>
    </source>
</evidence>
<dbReference type="PROSITE" id="PS50206">
    <property type="entry name" value="RHODANESE_3"/>
    <property type="match status" value="1"/>
</dbReference>
<dbReference type="PRINTS" id="PR00411">
    <property type="entry name" value="PNDRDTASEI"/>
</dbReference>
<comment type="similarity">
    <text evidence="2">Belongs to the class-III pyridine nucleotide-disulfide oxidoreductase family.</text>
</comment>
<keyword evidence="3" id="KW-0285">Flavoprotein</keyword>
<dbReference type="InterPro" id="IPR036188">
    <property type="entry name" value="FAD/NAD-bd_sf"/>
</dbReference>
<keyword evidence="6" id="KW-0676">Redox-active center</keyword>
<evidence type="ECO:0000256" key="1">
    <source>
        <dbReference type="ARBA" id="ARBA00001974"/>
    </source>
</evidence>
<dbReference type="InterPro" id="IPR016156">
    <property type="entry name" value="FAD/NAD-linked_Rdtase_dimer_sf"/>
</dbReference>
<keyword evidence="5" id="KW-0560">Oxidoreductase</keyword>